<dbReference type="GO" id="GO:0005737">
    <property type="term" value="C:cytoplasm"/>
    <property type="evidence" value="ECO:0007669"/>
    <property type="project" value="TreeGrafter"/>
</dbReference>
<dbReference type="CDD" id="cd01335">
    <property type="entry name" value="Radical_SAM"/>
    <property type="match status" value="1"/>
</dbReference>
<comment type="caution">
    <text evidence="2">The sequence shown here is derived from an EMBL/GenBank/DDBJ whole genome shotgun (WGS) entry which is preliminary data.</text>
</comment>
<keyword evidence="2" id="KW-0560">Oxidoreductase</keyword>
<dbReference type="InterPro" id="IPR058240">
    <property type="entry name" value="rSAM_sf"/>
</dbReference>
<dbReference type="PROSITE" id="PS51918">
    <property type="entry name" value="RADICAL_SAM"/>
    <property type="match status" value="1"/>
</dbReference>
<dbReference type="SMART" id="SM00729">
    <property type="entry name" value="Elp3"/>
    <property type="match status" value="1"/>
</dbReference>
<dbReference type="NCBIfam" id="TIGR03994">
    <property type="entry name" value="rSAM_HemZ"/>
    <property type="match status" value="1"/>
</dbReference>
<dbReference type="GO" id="GO:0006779">
    <property type="term" value="P:porphyrin-containing compound biosynthetic process"/>
    <property type="evidence" value="ECO:0007669"/>
    <property type="project" value="TreeGrafter"/>
</dbReference>
<protein>
    <submittedName>
        <fullName evidence="2">Coproporphyrinogen dehydrogenase HemZ</fullName>
        <ecNumber evidence="2">1.3.98.3</ecNumber>
    </submittedName>
</protein>
<accession>A0A9D1RT65</accession>
<gene>
    <name evidence="2" type="primary">hemZ</name>
    <name evidence="2" type="ORF">H9868_01100</name>
</gene>
<dbReference type="InterPro" id="IPR023995">
    <property type="entry name" value="HemZ"/>
</dbReference>
<dbReference type="PANTHER" id="PTHR13932:SF1">
    <property type="entry name" value="OXYGEN-INDEPENDENT COPROPORPHYRINOGEN-III OXIDASE-LIKE PROTEIN HEMZ"/>
    <property type="match status" value="1"/>
</dbReference>
<dbReference type="InterPro" id="IPR023404">
    <property type="entry name" value="rSAM_horseshoe"/>
</dbReference>
<feature type="domain" description="Radical SAM core" evidence="1">
    <location>
        <begin position="162"/>
        <end position="403"/>
    </location>
</feature>
<dbReference type="InterPro" id="IPR007197">
    <property type="entry name" value="rSAM"/>
</dbReference>
<evidence type="ECO:0000313" key="2">
    <source>
        <dbReference type="EMBL" id="HIW93115.1"/>
    </source>
</evidence>
<sequence>MDLYFYGHDYKYAAEQMLLTLFPEERPVYPEGEPRPGSDHLVLTLREEGNLLTARARLTVGGKTAEGEDRGPLTDAGLERDRVAQRILKLAFYRAGTALLGKEPPWGALTGVRPVKLPTRDMRAGASREEAKHRLMTEYRVSPGRAELAMDCADASLSAIDSLQPDELSLYIGIPFCPTRCAYCSFVSADVIRTLKLLPPFVELLLEEVDMAAAMLKAQGFFIRTIYIGGGTPTTLSAPQMDALLSRVREKFDLSRCTEFTVEAGRPDTITAEKLAVIRRYGVDRVSVNPQTMEDHVLSAMGRAHTADDIRRAFALVREAGFPCVNMDLIAGLPKDTVEGFCASLDEVIALGPENITVHTLALKKGSRLLGDGSAPVPVLPSAEDVDAMLSYAWNALRSVGQRPYYLYRQKYMSGSFENVGWSVPGWENLYNICMMEELHTILSLGGGGITKLIDPATGHIERLSNPKYPHEYLQSREKLRSIKEKTAAFLAQRKE</sequence>
<evidence type="ECO:0000313" key="3">
    <source>
        <dbReference type="Proteomes" id="UP000824192"/>
    </source>
</evidence>
<dbReference type="SFLD" id="SFLDS00029">
    <property type="entry name" value="Radical_SAM"/>
    <property type="match status" value="1"/>
</dbReference>
<dbReference type="SFLD" id="SFLDF00310">
    <property type="entry name" value="oxygen-independent_coproporphy"/>
    <property type="match status" value="1"/>
</dbReference>
<dbReference type="PANTHER" id="PTHR13932">
    <property type="entry name" value="COPROPORPHYRINIGEN III OXIDASE"/>
    <property type="match status" value="1"/>
</dbReference>
<dbReference type="GO" id="GO:0051989">
    <property type="term" value="F:coproporphyrinogen dehydrogenase activity"/>
    <property type="evidence" value="ECO:0007669"/>
    <property type="project" value="UniProtKB-EC"/>
</dbReference>
<proteinExistence type="predicted"/>
<reference evidence="2" key="2">
    <citation type="submission" date="2021-04" db="EMBL/GenBank/DDBJ databases">
        <authorList>
            <person name="Gilroy R."/>
        </authorList>
    </citation>
    <scope>NUCLEOTIDE SEQUENCE</scope>
    <source>
        <strain evidence="2">ChiGjej6B6-1540</strain>
    </source>
</reference>
<evidence type="ECO:0000259" key="1">
    <source>
        <dbReference type="PROSITE" id="PS51918"/>
    </source>
</evidence>
<dbReference type="EC" id="1.3.98.3" evidence="2"/>
<name>A0A9D1RT65_9FIRM</name>
<dbReference type="Pfam" id="PF04055">
    <property type="entry name" value="Radical_SAM"/>
    <property type="match status" value="1"/>
</dbReference>
<dbReference type="Gene3D" id="3.80.30.20">
    <property type="entry name" value="tm_1862 like domain"/>
    <property type="match status" value="1"/>
</dbReference>
<dbReference type="EMBL" id="DXGA01000023">
    <property type="protein sequence ID" value="HIW93115.1"/>
    <property type="molecule type" value="Genomic_DNA"/>
</dbReference>
<dbReference type="SUPFAM" id="SSF102114">
    <property type="entry name" value="Radical SAM enzymes"/>
    <property type="match status" value="1"/>
</dbReference>
<dbReference type="GO" id="GO:0051539">
    <property type="term" value="F:4 iron, 4 sulfur cluster binding"/>
    <property type="evidence" value="ECO:0007669"/>
    <property type="project" value="TreeGrafter"/>
</dbReference>
<dbReference type="InterPro" id="IPR034505">
    <property type="entry name" value="Coproporphyrinogen-III_oxidase"/>
</dbReference>
<dbReference type="SFLD" id="SFLDG01065">
    <property type="entry name" value="anaerobic_coproporphyrinogen-I"/>
    <property type="match status" value="1"/>
</dbReference>
<dbReference type="InterPro" id="IPR006638">
    <property type="entry name" value="Elp3/MiaA/NifB-like_rSAM"/>
</dbReference>
<reference evidence="2" key="1">
    <citation type="journal article" date="2021" name="PeerJ">
        <title>Extensive microbial diversity within the chicken gut microbiome revealed by metagenomics and culture.</title>
        <authorList>
            <person name="Gilroy R."/>
            <person name="Ravi A."/>
            <person name="Getino M."/>
            <person name="Pursley I."/>
            <person name="Horton D.L."/>
            <person name="Alikhan N.F."/>
            <person name="Baker D."/>
            <person name="Gharbi K."/>
            <person name="Hall N."/>
            <person name="Watson M."/>
            <person name="Adriaenssens E.M."/>
            <person name="Foster-Nyarko E."/>
            <person name="Jarju S."/>
            <person name="Secka A."/>
            <person name="Antonio M."/>
            <person name="Oren A."/>
            <person name="Chaudhuri R.R."/>
            <person name="La Ragione R."/>
            <person name="Hildebrand F."/>
            <person name="Pallen M.J."/>
        </authorList>
    </citation>
    <scope>NUCLEOTIDE SEQUENCE</scope>
    <source>
        <strain evidence="2">ChiGjej6B6-1540</strain>
    </source>
</reference>
<dbReference type="AlphaFoldDB" id="A0A9D1RT65"/>
<dbReference type="SFLD" id="SFLDG01082">
    <property type="entry name" value="B12-binding_domain_containing"/>
    <property type="match status" value="1"/>
</dbReference>
<organism evidence="2 3">
    <name type="scientific">Candidatus Flavonifractor merdipullorum</name>
    <dbReference type="NCBI Taxonomy" id="2838590"/>
    <lineage>
        <taxon>Bacteria</taxon>
        <taxon>Bacillati</taxon>
        <taxon>Bacillota</taxon>
        <taxon>Clostridia</taxon>
        <taxon>Eubacteriales</taxon>
        <taxon>Oscillospiraceae</taxon>
        <taxon>Flavonifractor</taxon>
    </lineage>
</organism>
<dbReference type="Proteomes" id="UP000824192">
    <property type="component" value="Unassembled WGS sequence"/>
</dbReference>